<evidence type="ECO:0000313" key="1">
    <source>
        <dbReference type="EMBL" id="GAA5084166.1"/>
    </source>
</evidence>
<reference evidence="2" key="1">
    <citation type="journal article" date="2019" name="Int. J. Syst. Evol. Microbiol.">
        <title>The Global Catalogue of Microorganisms (GCM) 10K type strain sequencing project: providing services to taxonomists for standard genome sequencing and annotation.</title>
        <authorList>
            <consortium name="The Broad Institute Genomics Platform"/>
            <consortium name="The Broad Institute Genome Sequencing Center for Infectious Disease"/>
            <person name="Wu L."/>
            <person name="Ma J."/>
        </authorList>
    </citation>
    <scope>NUCLEOTIDE SEQUENCE [LARGE SCALE GENOMIC DNA]</scope>
    <source>
        <strain evidence="2">JCM 18019</strain>
    </source>
</reference>
<dbReference type="Proteomes" id="UP001500353">
    <property type="component" value="Unassembled WGS sequence"/>
</dbReference>
<comment type="caution">
    <text evidence="1">The sequence shown here is derived from an EMBL/GenBank/DDBJ whole genome shotgun (WGS) entry which is preliminary data.</text>
</comment>
<dbReference type="EMBL" id="BAABHX010000001">
    <property type="protein sequence ID" value="GAA5084166.1"/>
    <property type="molecule type" value="Genomic_DNA"/>
</dbReference>
<keyword evidence="2" id="KW-1185">Reference proteome</keyword>
<protein>
    <submittedName>
        <fullName evidence="1">Uncharacterized protein</fullName>
    </submittedName>
</protein>
<gene>
    <name evidence="1" type="ORF">GCM10023210_03660</name>
</gene>
<name>A0ABP9LVJ5_9FLAO</name>
<evidence type="ECO:0000313" key="2">
    <source>
        <dbReference type="Proteomes" id="UP001500353"/>
    </source>
</evidence>
<organism evidence="1 2">
    <name type="scientific">Chryseobacterium ginsengisoli</name>
    <dbReference type="NCBI Taxonomy" id="363853"/>
    <lineage>
        <taxon>Bacteria</taxon>
        <taxon>Pseudomonadati</taxon>
        <taxon>Bacteroidota</taxon>
        <taxon>Flavobacteriia</taxon>
        <taxon>Flavobacteriales</taxon>
        <taxon>Weeksellaceae</taxon>
        <taxon>Chryseobacterium group</taxon>
        <taxon>Chryseobacterium</taxon>
    </lineage>
</organism>
<proteinExistence type="predicted"/>
<accession>A0ABP9LVJ5</accession>
<sequence>MFFLNCEKKLATIDSSFSKRYKINKTSLTINSSNKENETYMIGRFKYFSNNYSIKNQVYIKDSIYYDDKNSILFDFSSKKQAGSFTINDSLNLKISFLNDIISDKNKFRLFKIDKVDNYHTLNLAKVYIANYKYGIVGEFIVTNENDEWLITNVVGYFPNNDLFLSKFKKVKLE</sequence>